<dbReference type="SUPFAM" id="SSF55874">
    <property type="entry name" value="ATPase domain of HSP90 chaperone/DNA topoisomerase II/histidine kinase"/>
    <property type="match status" value="1"/>
</dbReference>
<keyword evidence="7" id="KW-0547">Nucleotide-binding</keyword>
<evidence type="ECO:0000259" key="14">
    <source>
        <dbReference type="PROSITE" id="PS50109"/>
    </source>
</evidence>
<evidence type="ECO:0000256" key="1">
    <source>
        <dbReference type="ARBA" id="ARBA00000085"/>
    </source>
</evidence>
<feature type="domain" description="PAC" evidence="15">
    <location>
        <begin position="470"/>
        <end position="522"/>
    </location>
</feature>
<keyword evidence="5" id="KW-0808">Transferase</keyword>
<evidence type="ECO:0000256" key="5">
    <source>
        <dbReference type="ARBA" id="ARBA00022679"/>
    </source>
</evidence>
<dbReference type="InterPro" id="IPR036097">
    <property type="entry name" value="HisK_dim/P_sf"/>
</dbReference>
<dbReference type="SUPFAM" id="SSF47384">
    <property type="entry name" value="Homodimeric domain of signal transducing histidine kinase"/>
    <property type="match status" value="1"/>
</dbReference>
<evidence type="ECO:0000256" key="10">
    <source>
        <dbReference type="ARBA" id="ARBA00022989"/>
    </source>
</evidence>
<protein>
    <recommendedName>
        <fullName evidence="3">histidine kinase</fullName>
        <ecNumber evidence="3">2.7.13.3</ecNumber>
    </recommendedName>
</protein>
<name>A0ABU6K276_9RHOO</name>
<dbReference type="SMART" id="SM00086">
    <property type="entry name" value="PAC"/>
    <property type="match status" value="1"/>
</dbReference>
<keyword evidence="18" id="KW-1185">Reference proteome</keyword>
<evidence type="ECO:0000256" key="4">
    <source>
        <dbReference type="ARBA" id="ARBA00022553"/>
    </source>
</evidence>
<evidence type="ECO:0000256" key="6">
    <source>
        <dbReference type="ARBA" id="ARBA00022692"/>
    </source>
</evidence>
<dbReference type="EC" id="2.7.13.3" evidence="3"/>
<dbReference type="InterPro" id="IPR036890">
    <property type="entry name" value="HATPase_C_sf"/>
</dbReference>
<dbReference type="CDD" id="cd06225">
    <property type="entry name" value="HAMP"/>
    <property type="match status" value="1"/>
</dbReference>
<dbReference type="PROSITE" id="PS50113">
    <property type="entry name" value="PAC"/>
    <property type="match status" value="1"/>
</dbReference>
<dbReference type="Gene3D" id="3.30.450.20">
    <property type="entry name" value="PAS domain"/>
    <property type="match status" value="1"/>
</dbReference>
<dbReference type="SMART" id="SM00304">
    <property type="entry name" value="HAMP"/>
    <property type="match status" value="1"/>
</dbReference>
<dbReference type="CDD" id="cd00075">
    <property type="entry name" value="HATPase"/>
    <property type="match status" value="1"/>
</dbReference>
<dbReference type="PANTHER" id="PTHR42878:SF7">
    <property type="entry name" value="SENSOR HISTIDINE KINASE GLRK"/>
    <property type="match status" value="1"/>
</dbReference>
<keyword evidence="11" id="KW-0902">Two-component regulatory system</keyword>
<dbReference type="InterPro" id="IPR000014">
    <property type="entry name" value="PAS"/>
</dbReference>
<proteinExistence type="predicted"/>
<dbReference type="SMART" id="SM00387">
    <property type="entry name" value="HATPase_c"/>
    <property type="match status" value="1"/>
</dbReference>
<dbReference type="InterPro" id="IPR003661">
    <property type="entry name" value="HisK_dim/P_dom"/>
</dbReference>
<evidence type="ECO:0000256" key="13">
    <source>
        <dbReference type="SAM" id="Phobius"/>
    </source>
</evidence>
<dbReference type="InterPro" id="IPR050351">
    <property type="entry name" value="BphY/WalK/GraS-like"/>
</dbReference>
<evidence type="ECO:0000313" key="18">
    <source>
        <dbReference type="Proteomes" id="UP001331561"/>
    </source>
</evidence>
<feature type="transmembrane region" description="Helical" evidence="13">
    <location>
        <begin position="305"/>
        <end position="326"/>
    </location>
</feature>
<dbReference type="InterPro" id="IPR035965">
    <property type="entry name" value="PAS-like_dom_sf"/>
</dbReference>
<evidence type="ECO:0000259" key="15">
    <source>
        <dbReference type="PROSITE" id="PS50113"/>
    </source>
</evidence>
<comment type="catalytic activity">
    <reaction evidence="1">
        <text>ATP + protein L-histidine = ADP + protein N-phospho-L-histidine.</text>
        <dbReference type="EC" id="2.7.13.3"/>
    </reaction>
</comment>
<dbReference type="SUPFAM" id="SSF55785">
    <property type="entry name" value="PYP-like sensor domain (PAS domain)"/>
    <property type="match status" value="1"/>
</dbReference>
<dbReference type="SUPFAM" id="SSF158472">
    <property type="entry name" value="HAMP domain-like"/>
    <property type="match status" value="1"/>
</dbReference>
<evidence type="ECO:0000256" key="3">
    <source>
        <dbReference type="ARBA" id="ARBA00012438"/>
    </source>
</evidence>
<reference evidence="17 18" key="1">
    <citation type="submission" date="2024-01" db="EMBL/GenBank/DDBJ databases">
        <title>Uliginosibacterium soil sp. nov.</title>
        <authorList>
            <person name="Lv Y."/>
        </authorList>
    </citation>
    <scope>NUCLEOTIDE SEQUENCE [LARGE SCALE GENOMIC DNA]</scope>
    <source>
        <strain evidence="17 18">H3</strain>
    </source>
</reference>
<dbReference type="Pfam" id="PF00672">
    <property type="entry name" value="HAMP"/>
    <property type="match status" value="1"/>
</dbReference>
<keyword evidence="9 17" id="KW-0067">ATP-binding</keyword>
<evidence type="ECO:0000256" key="7">
    <source>
        <dbReference type="ARBA" id="ARBA00022741"/>
    </source>
</evidence>
<dbReference type="InterPro" id="IPR004358">
    <property type="entry name" value="Sig_transdc_His_kin-like_C"/>
</dbReference>
<dbReference type="Proteomes" id="UP001331561">
    <property type="component" value="Unassembled WGS sequence"/>
</dbReference>
<dbReference type="PRINTS" id="PR00344">
    <property type="entry name" value="BCTRLSENSOR"/>
</dbReference>
<dbReference type="InterPro" id="IPR003594">
    <property type="entry name" value="HATPase_dom"/>
</dbReference>
<dbReference type="InterPro" id="IPR000700">
    <property type="entry name" value="PAS-assoc_C"/>
</dbReference>
<gene>
    <name evidence="17" type="ORF">VVD49_09190</name>
</gene>
<dbReference type="Pfam" id="PF02518">
    <property type="entry name" value="HATPase_c"/>
    <property type="match status" value="1"/>
</dbReference>
<evidence type="ECO:0000313" key="17">
    <source>
        <dbReference type="EMBL" id="MEC5385898.1"/>
    </source>
</evidence>
<evidence type="ECO:0000259" key="16">
    <source>
        <dbReference type="PROSITE" id="PS50885"/>
    </source>
</evidence>
<organism evidence="17 18">
    <name type="scientific">Uliginosibacterium silvisoli</name>
    <dbReference type="NCBI Taxonomy" id="3114758"/>
    <lineage>
        <taxon>Bacteria</taxon>
        <taxon>Pseudomonadati</taxon>
        <taxon>Pseudomonadota</taxon>
        <taxon>Betaproteobacteria</taxon>
        <taxon>Rhodocyclales</taxon>
        <taxon>Zoogloeaceae</taxon>
        <taxon>Uliginosibacterium</taxon>
    </lineage>
</organism>
<sequence length="830" mass="92239">MQLRLRALRDGISSWLNAIPIRQRLRHLFLLNVVGLSLLLALSILSSVIKDRYFTAIERLNTEQRQLRRFDTETARLQASIREYITMPNEDLILQIDKSTATLFADLEKIEQENDENAASFTAMRDGLRSFIEGYRELRSLNAEIDNIYQTELQDPSERAADLLALVMGETVQQHKQTLVGPASLSLINTFIESLLKINSFYVKRETKTSLSTRASLERVAALAPVLEEFAPGEIERSALRQLQSKVHTMISGLGSLQRASAKRNLVLDRKIEAGQQTIAQAARLLDQRYAAIELSLSSRYAHQLMVINVSTVLVGVLVVAITFLFSAMIARSIRSPLAQLMQSVEAFSNNNFEHPVPDLGKNELGQLAGSLTSFRESALERVRAENALRNSESRFRSLSDMSSDLLWEQDAEYRYISFTGNRADELLEKNVLRLGATRWESAWPHLRTPEQREKWQEHKRRVEAHEPFRNFEFSVPMPDGSILYLQSNGDPLYDTEGRFLGYSGTAKDITAQKASEQEILRLNQGLEQRVHERTAALERSNQQLSQAMDQLVHSEKLASLGSLVAGVAHELNTPLGNALIASTSLREHMAEFAKLTLSGQLKKSDFARMVETCVEGCSLIERNTHRAVSLVTNFKQVAVDQTSEQRRRFNLAKTIAEVVAAMGPAIRKAQHSITIDIPDDIELDSYPGPLDQVVSNLIINAMVHGYRPGESGDLHVSARLSAPGEVRLTIADNGIGIPKERQGRVFDPFFTTRMGEGGSGLGLYIVYNIVTTLLGGQIQLDSTPDEGTAFILYIPVEAPAQSLSEVPAESVSAAVMSAAAIDKASGRSS</sequence>
<feature type="domain" description="Histidine kinase" evidence="14">
    <location>
        <begin position="567"/>
        <end position="799"/>
    </location>
</feature>
<keyword evidence="6 13" id="KW-0812">Transmembrane</keyword>
<comment type="subcellular location">
    <subcellularLocation>
        <location evidence="2">Membrane</location>
        <topology evidence="2">Multi-pass membrane protein</topology>
    </subcellularLocation>
</comment>
<dbReference type="RefSeq" id="WP_327598842.1">
    <property type="nucleotide sequence ID" value="NZ_JAYXHS010000001.1"/>
</dbReference>
<keyword evidence="4" id="KW-0597">Phosphoprotein</keyword>
<dbReference type="GO" id="GO:0005524">
    <property type="term" value="F:ATP binding"/>
    <property type="evidence" value="ECO:0007669"/>
    <property type="project" value="UniProtKB-KW"/>
</dbReference>
<dbReference type="Gene3D" id="3.30.565.10">
    <property type="entry name" value="Histidine kinase-like ATPase, C-terminal domain"/>
    <property type="match status" value="1"/>
</dbReference>
<dbReference type="InterPro" id="IPR005467">
    <property type="entry name" value="His_kinase_dom"/>
</dbReference>
<keyword evidence="8" id="KW-0418">Kinase</keyword>
<dbReference type="PROSITE" id="PS50885">
    <property type="entry name" value="HAMP"/>
    <property type="match status" value="1"/>
</dbReference>
<dbReference type="PROSITE" id="PS50109">
    <property type="entry name" value="HIS_KIN"/>
    <property type="match status" value="1"/>
</dbReference>
<keyword evidence="12 13" id="KW-0472">Membrane</keyword>
<dbReference type="Gene3D" id="6.10.340.10">
    <property type="match status" value="1"/>
</dbReference>
<accession>A0ABU6K276</accession>
<dbReference type="CDD" id="cd00082">
    <property type="entry name" value="HisKA"/>
    <property type="match status" value="1"/>
</dbReference>
<feature type="domain" description="HAMP" evidence="16">
    <location>
        <begin position="332"/>
        <end position="384"/>
    </location>
</feature>
<evidence type="ECO:0000256" key="12">
    <source>
        <dbReference type="ARBA" id="ARBA00023136"/>
    </source>
</evidence>
<evidence type="ECO:0000256" key="2">
    <source>
        <dbReference type="ARBA" id="ARBA00004141"/>
    </source>
</evidence>
<feature type="transmembrane region" description="Helical" evidence="13">
    <location>
        <begin position="28"/>
        <end position="49"/>
    </location>
</feature>
<comment type="caution">
    <text evidence="17">The sequence shown here is derived from an EMBL/GenBank/DDBJ whole genome shotgun (WGS) entry which is preliminary data.</text>
</comment>
<evidence type="ECO:0000256" key="9">
    <source>
        <dbReference type="ARBA" id="ARBA00022840"/>
    </source>
</evidence>
<dbReference type="PANTHER" id="PTHR42878">
    <property type="entry name" value="TWO-COMPONENT HISTIDINE KINASE"/>
    <property type="match status" value="1"/>
</dbReference>
<keyword evidence="10 13" id="KW-1133">Transmembrane helix</keyword>
<evidence type="ECO:0000256" key="11">
    <source>
        <dbReference type="ARBA" id="ARBA00023012"/>
    </source>
</evidence>
<dbReference type="Gene3D" id="1.10.287.130">
    <property type="match status" value="1"/>
</dbReference>
<evidence type="ECO:0000256" key="8">
    <source>
        <dbReference type="ARBA" id="ARBA00022777"/>
    </source>
</evidence>
<dbReference type="InterPro" id="IPR001610">
    <property type="entry name" value="PAC"/>
</dbReference>
<dbReference type="InterPro" id="IPR003660">
    <property type="entry name" value="HAMP_dom"/>
</dbReference>
<dbReference type="EMBL" id="JAYXHS010000001">
    <property type="protein sequence ID" value="MEC5385898.1"/>
    <property type="molecule type" value="Genomic_DNA"/>
</dbReference>
<dbReference type="NCBIfam" id="TIGR00229">
    <property type="entry name" value="sensory_box"/>
    <property type="match status" value="1"/>
</dbReference>